<evidence type="ECO:0000256" key="4">
    <source>
        <dbReference type="SAM" id="MobiDB-lite"/>
    </source>
</evidence>
<accession>A0A931MXL1</accession>
<feature type="compositionally biased region" description="Low complexity" evidence="4">
    <location>
        <begin position="171"/>
        <end position="182"/>
    </location>
</feature>
<dbReference type="AlphaFoldDB" id="A0A931MXL1"/>
<keyword evidence="2 3" id="KW-0802">TPR repeat</keyword>
<dbReference type="RefSeq" id="WP_197312339.1">
    <property type="nucleotide sequence ID" value="NZ_JADZLT010000053.1"/>
</dbReference>
<dbReference type="Gene3D" id="1.25.40.10">
    <property type="entry name" value="Tetratricopeptide repeat domain"/>
    <property type="match status" value="1"/>
</dbReference>
<comment type="caution">
    <text evidence="5">The sequence shown here is derived from an EMBL/GenBank/DDBJ whole genome shotgun (WGS) entry which is preliminary data.</text>
</comment>
<dbReference type="InterPro" id="IPR011990">
    <property type="entry name" value="TPR-like_helical_dom_sf"/>
</dbReference>
<name>A0A931MXL1_9HYPH</name>
<evidence type="ECO:0000256" key="2">
    <source>
        <dbReference type="ARBA" id="ARBA00022803"/>
    </source>
</evidence>
<dbReference type="PROSITE" id="PS50005">
    <property type="entry name" value="TPR"/>
    <property type="match status" value="1"/>
</dbReference>
<dbReference type="InterPro" id="IPR019734">
    <property type="entry name" value="TPR_rpt"/>
</dbReference>
<keyword evidence="1" id="KW-0677">Repeat</keyword>
<protein>
    <submittedName>
        <fullName evidence="5">Tetratricopeptide repeat protein</fullName>
    </submittedName>
</protein>
<feature type="region of interest" description="Disordered" evidence="4">
    <location>
        <begin position="141"/>
        <end position="247"/>
    </location>
</feature>
<gene>
    <name evidence="5" type="ORF">I5731_15645</name>
</gene>
<evidence type="ECO:0000313" key="5">
    <source>
        <dbReference type="EMBL" id="MBH0239258.1"/>
    </source>
</evidence>
<feature type="repeat" description="TPR" evidence="3">
    <location>
        <begin position="74"/>
        <end position="107"/>
    </location>
</feature>
<evidence type="ECO:0000256" key="1">
    <source>
        <dbReference type="ARBA" id="ARBA00022737"/>
    </source>
</evidence>
<feature type="compositionally biased region" description="Polar residues" evidence="4">
    <location>
        <begin position="191"/>
        <end position="200"/>
    </location>
</feature>
<organism evidence="5 6">
    <name type="scientific">Methylobrevis albus</name>
    <dbReference type="NCBI Taxonomy" id="2793297"/>
    <lineage>
        <taxon>Bacteria</taxon>
        <taxon>Pseudomonadati</taxon>
        <taxon>Pseudomonadota</taxon>
        <taxon>Alphaproteobacteria</taxon>
        <taxon>Hyphomicrobiales</taxon>
        <taxon>Pleomorphomonadaceae</taxon>
        <taxon>Methylobrevis</taxon>
    </lineage>
</organism>
<dbReference type="Pfam" id="PF07719">
    <property type="entry name" value="TPR_2"/>
    <property type="match status" value="1"/>
</dbReference>
<reference evidence="5" key="1">
    <citation type="submission" date="2020-12" db="EMBL/GenBank/DDBJ databases">
        <title>Methylobrevis albus sp. nov., isolated from fresh water lack sediment.</title>
        <authorList>
            <person name="Zou Q."/>
        </authorList>
    </citation>
    <scope>NUCLEOTIDE SEQUENCE</scope>
    <source>
        <strain evidence="5">L22</strain>
    </source>
</reference>
<dbReference type="Proteomes" id="UP000631694">
    <property type="component" value="Unassembled WGS sequence"/>
</dbReference>
<dbReference type="EMBL" id="JADZLT010000053">
    <property type="protein sequence ID" value="MBH0239258.1"/>
    <property type="molecule type" value="Genomic_DNA"/>
</dbReference>
<sequence length="285" mass="28958">MSGRKSLLLALGAAVVAAGFGLASDDRGGRILLAAGLPSLAAEVIRDPGWRGNALYRAGRYAEAAEAFRRSRDPSAAYNLGNALARAGDLVMAVKAYDIALRHNPDDVDARANRALASALMAEGASPDVPMARGGSANATARLENQGGDNTAGDELGLQSTSGDGMAGQREAGSASEAAGSSRVDRRGQAQAVSESQGDSVSRGAATDSAGRAGKGGGLTTAASTDETAPRPPGETEAVESAQATRQWLAAIPDDPVAFLKLRIGAEREKRRKAGTSVLEGGSSW</sequence>
<dbReference type="InterPro" id="IPR013105">
    <property type="entry name" value="TPR_2"/>
</dbReference>
<evidence type="ECO:0000256" key="3">
    <source>
        <dbReference type="PROSITE-ProRule" id="PRU00339"/>
    </source>
</evidence>
<proteinExistence type="predicted"/>
<keyword evidence="6" id="KW-1185">Reference proteome</keyword>
<dbReference type="SUPFAM" id="SSF48452">
    <property type="entry name" value="TPR-like"/>
    <property type="match status" value="1"/>
</dbReference>
<dbReference type="SMART" id="SM00028">
    <property type="entry name" value="TPR"/>
    <property type="match status" value="1"/>
</dbReference>
<evidence type="ECO:0000313" key="6">
    <source>
        <dbReference type="Proteomes" id="UP000631694"/>
    </source>
</evidence>